<dbReference type="InterPro" id="IPR029044">
    <property type="entry name" value="Nucleotide-diphossugar_trans"/>
</dbReference>
<evidence type="ECO:0000313" key="2">
    <source>
        <dbReference type="Proteomes" id="UP000053201"/>
    </source>
</evidence>
<dbReference type="AlphaFoldDB" id="A0A0L0H6N7"/>
<dbReference type="VEuPathDB" id="FungiDB:SPPG_08206"/>
<evidence type="ECO:0000313" key="1">
    <source>
        <dbReference type="EMBL" id="KNC96624.1"/>
    </source>
</evidence>
<gene>
    <name evidence="1" type="ORF">SPPG_08206</name>
</gene>
<accession>A0A0L0H6N7</accession>
<dbReference type="PANTHER" id="PTHR11183">
    <property type="entry name" value="GLYCOGENIN SUBFAMILY MEMBER"/>
    <property type="match status" value="1"/>
</dbReference>
<proteinExistence type="predicted"/>
<dbReference type="RefSeq" id="XP_016604664.1">
    <property type="nucleotide sequence ID" value="XM_016756366.1"/>
</dbReference>
<dbReference type="Gene3D" id="3.90.550.10">
    <property type="entry name" value="Spore Coat Polysaccharide Biosynthesis Protein SpsA, Chain A"/>
    <property type="match status" value="1"/>
</dbReference>
<dbReference type="STRING" id="645134.A0A0L0H6N7"/>
<dbReference type="EMBL" id="KQ257468">
    <property type="protein sequence ID" value="KNC96624.1"/>
    <property type="molecule type" value="Genomic_DNA"/>
</dbReference>
<evidence type="ECO:0008006" key="3">
    <source>
        <dbReference type="Google" id="ProtNLM"/>
    </source>
</evidence>
<dbReference type="InterPro" id="IPR050587">
    <property type="entry name" value="GNT1/Glycosyltrans_8"/>
</dbReference>
<reference evidence="1 2" key="1">
    <citation type="submission" date="2009-08" db="EMBL/GenBank/DDBJ databases">
        <title>The Genome Sequence of Spizellomyces punctatus strain DAOM BR117.</title>
        <authorList>
            <consortium name="The Broad Institute Genome Sequencing Platform"/>
            <person name="Russ C."/>
            <person name="Cuomo C."/>
            <person name="Shea T."/>
            <person name="Young S.K."/>
            <person name="Zeng Q."/>
            <person name="Koehrsen M."/>
            <person name="Haas B."/>
            <person name="Borodovsky M."/>
            <person name="Guigo R."/>
            <person name="Alvarado L."/>
            <person name="Berlin A."/>
            <person name="Bochicchio J."/>
            <person name="Borenstein D."/>
            <person name="Chapman S."/>
            <person name="Chen Z."/>
            <person name="Engels R."/>
            <person name="Freedman E."/>
            <person name="Gellesch M."/>
            <person name="Goldberg J."/>
            <person name="Griggs A."/>
            <person name="Gujja S."/>
            <person name="Heiman D."/>
            <person name="Hepburn T."/>
            <person name="Howarth C."/>
            <person name="Jen D."/>
            <person name="Larson L."/>
            <person name="Lewis B."/>
            <person name="Mehta T."/>
            <person name="Park D."/>
            <person name="Pearson M."/>
            <person name="Roberts A."/>
            <person name="Saif S."/>
            <person name="Shenoy N."/>
            <person name="Sisk P."/>
            <person name="Stolte C."/>
            <person name="Sykes S."/>
            <person name="Thomson T."/>
            <person name="Walk T."/>
            <person name="White J."/>
            <person name="Yandava C."/>
            <person name="Burger G."/>
            <person name="Gray M.W."/>
            <person name="Holland P.W.H."/>
            <person name="King N."/>
            <person name="Lang F.B.F."/>
            <person name="Roger A.J."/>
            <person name="Ruiz-Trillo I."/>
            <person name="Lander E."/>
            <person name="Nusbaum C."/>
        </authorList>
    </citation>
    <scope>NUCLEOTIDE SEQUENCE [LARGE SCALE GENOMIC DNA]</scope>
    <source>
        <strain evidence="1 2">DAOM BR117</strain>
    </source>
</reference>
<dbReference type="InParanoid" id="A0A0L0H6N7"/>
<protein>
    <recommendedName>
        <fullName evidence="3">Glycosyltransferase family 8 protein</fullName>
    </recommendedName>
</protein>
<sequence>MGSSGKQTKLHIRKVIDYKRIIYLDSDTIILRNVDSLFSLPKYSLYLPSIMMVIEPHRYLFSRLMEVADKMEAGGAATYDMDLINNAFGNVSGMLLGSVELLTQDLGNPTEKTHWFPWWIVDQVVTFTYAIHFSSGPLGNLKPRAANRKDINWPQGQHPMYQSAFEIWWDVAEKLCSPNRSLRGWAQNEF</sequence>
<dbReference type="Proteomes" id="UP000053201">
    <property type="component" value="Unassembled WGS sequence"/>
</dbReference>
<dbReference type="GeneID" id="27691383"/>
<keyword evidence="2" id="KW-1185">Reference proteome</keyword>
<dbReference type="SUPFAM" id="SSF53448">
    <property type="entry name" value="Nucleotide-diphospho-sugar transferases"/>
    <property type="match status" value="1"/>
</dbReference>
<dbReference type="OrthoDB" id="2014201at2759"/>
<organism evidence="1 2">
    <name type="scientific">Spizellomyces punctatus (strain DAOM BR117)</name>
    <dbReference type="NCBI Taxonomy" id="645134"/>
    <lineage>
        <taxon>Eukaryota</taxon>
        <taxon>Fungi</taxon>
        <taxon>Fungi incertae sedis</taxon>
        <taxon>Chytridiomycota</taxon>
        <taxon>Chytridiomycota incertae sedis</taxon>
        <taxon>Chytridiomycetes</taxon>
        <taxon>Spizellomycetales</taxon>
        <taxon>Spizellomycetaceae</taxon>
        <taxon>Spizellomyces</taxon>
    </lineage>
</organism>
<name>A0A0L0H6N7_SPIPD</name>